<protein>
    <submittedName>
        <fullName evidence="1">BQ2448_6713 protein</fullName>
    </submittedName>
</protein>
<gene>
    <name evidence="1" type="ORF">BQ2448_6713</name>
</gene>
<evidence type="ECO:0000313" key="2">
    <source>
        <dbReference type="Proteomes" id="UP000198372"/>
    </source>
</evidence>
<accession>A0A238FQ07</accession>
<dbReference type="EMBL" id="FMSP01000020">
    <property type="protein sequence ID" value="SCV74281.1"/>
    <property type="molecule type" value="Genomic_DNA"/>
</dbReference>
<proteinExistence type="predicted"/>
<reference evidence="2" key="1">
    <citation type="submission" date="2016-09" db="EMBL/GenBank/DDBJ databases">
        <authorList>
            <person name="Jeantristanb JTB J.-T."/>
            <person name="Ricardo R."/>
        </authorList>
    </citation>
    <scope>NUCLEOTIDE SEQUENCE [LARGE SCALE GENOMIC DNA]</scope>
</reference>
<evidence type="ECO:0000313" key="1">
    <source>
        <dbReference type="EMBL" id="SCV74281.1"/>
    </source>
</evidence>
<sequence length="50" mass="5375">MNQQSELTSGPLGHCPCSCENNYINPASRPVIFAIACCLRLSNPVPDSLL</sequence>
<name>A0A238FQ07_9BASI</name>
<keyword evidence="2" id="KW-1185">Reference proteome</keyword>
<organism evidence="1 2">
    <name type="scientific">Microbotryum intermedium</name>
    <dbReference type="NCBI Taxonomy" id="269621"/>
    <lineage>
        <taxon>Eukaryota</taxon>
        <taxon>Fungi</taxon>
        <taxon>Dikarya</taxon>
        <taxon>Basidiomycota</taxon>
        <taxon>Pucciniomycotina</taxon>
        <taxon>Microbotryomycetes</taxon>
        <taxon>Microbotryales</taxon>
        <taxon>Microbotryaceae</taxon>
        <taxon>Microbotryum</taxon>
    </lineage>
</organism>
<dbReference type="AlphaFoldDB" id="A0A238FQ07"/>
<dbReference type="Proteomes" id="UP000198372">
    <property type="component" value="Unassembled WGS sequence"/>
</dbReference>